<evidence type="ECO:0000256" key="1">
    <source>
        <dbReference type="SAM" id="MobiDB-lite"/>
    </source>
</evidence>
<dbReference type="GeneID" id="85313351"/>
<keyword evidence="3" id="KW-1185">Reference proteome</keyword>
<gene>
    <name evidence="2" type="ORF">QBC33DRAFT_561846</name>
</gene>
<accession>A0AAJ0BUD0</accession>
<name>A0AAJ0BUD0_9PEZI</name>
<dbReference type="AlphaFoldDB" id="A0AAJ0BUD0"/>
<evidence type="ECO:0000313" key="2">
    <source>
        <dbReference type="EMBL" id="KAK1764455.1"/>
    </source>
</evidence>
<feature type="region of interest" description="Disordered" evidence="1">
    <location>
        <begin position="187"/>
        <end position="211"/>
    </location>
</feature>
<dbReference type="Proteomes" id="UP001244011">
    <property type="component" value="Unassembled WGS sequence"/>
</dbReference>
<reference evidence="2" key="1">
    <citation type="submission" date="2023-06" db="EMBL/GenBank/DDBJ databases">
        <title>Genome-scale phylogeny and comparative genomics of the fungal order Sordariales.</title>
        <authorList>
            <consortium name="Lawrence Berkeley National Laboratory"/>
            <person name="Hensen N."/>
            <person name="Bonometti L."/>
            <person name="Westerberg I."/>
            <person name="Brannstrom I.O."/>
            <person name="Guillou S."/>
            <person name="Cros-Aarteil S."/>
            <person name="Calhoun S."/>
            <person name="Haridas S."/>
            <person name="Kuo A."/>
            <person name="Mondo S."/>
            <person name="Pangilinan J."/>
            <person name="Riley R."/>
            <person name="Labutti K."/>
            <person name="Andreopoulos B."/>
            <person name="Lipzen A."/>
            <person name="Chen C."/>
            <person name="Yanf M."/>
            <person name="Daum C."/>
            <person name="Ng V."/>
            <person name="Clum A."/>
            <person name="Steindorff A."/>
            <person name="Ohm R."/>
            <person name="Martin F."/>
            <person name="Silar P."/>
            <person name="Natvig D."/>
            <person name="Lalanne C."/>
            <person name="Gautier V."/>
            <person name="Ament-Velasquez S.L."/>
            <person name="Kruys A."/>
            <person name="Hutchinson M.I."/>
            <person name="Powell A.J."/>
            <person name="Barry K."/>
            <person name="Miller A.N."/>
            <person name="Grigoriev I.V."/>
            <person name="Debuchy R."/>
            <person name="Gladieux P."/>
            <person name="Thoren M.H."/>
            <person name="Johannesson H."/>
        </authorList>
    </citation>
    <scope>NUCLEOTIDE SEQUENCE</scope>
    <source>
        <strain evidence="2">8032-3</strain>
    </source>
</reference>
<feature type="compositionally biased region" description="Basic and acidic residues" evidence="1">
    <location>
        <begin position="35"/>
        <end position="45"/>
    </location>
</feature>
<feature type="compositionally biased region" description="Basic and acidic residues" evidence="1">
    <location>
        <begin position="187"/>
        <end position="198"/>
    </location>
</feature>
<sequence length="395" mass="42441">MEAEAVEAHHNSKKASPSRRLVEGHYPPRSILMREASHHPDDHAHRAVSPVTEATNDNHHSGTPTKPAQQLPLGDPATKTSSPGESQPIQSKQEQSPTTTSVVPTKAHLDNLMHRWNSESNAFAPQASKLYTLRAKARSTSAAGGPNPDPEDDPTSVLRPFEALKYEVFKYCLAHLPGYAFPRAREDSEDVRAHDGNDGRPQPAAEETPTQSQILALTTSMENCLSALGSISDNTSHALQRGPPVRGSFPAAARTFAVEAKRVARVLAGKAVDVDTSGDDGESAEETPHSGGSMPVYEMSGAIVDDGAADQGETIGLGTGDSDEAQGRLRRKWIRARFNAVMPLCGVSWLRDSNLAELEEILELIEALPGAPTTEMSLLKHRVRGLIMKVSPDSG</sequence>
<feature type="compositionally biased region" description="Basic and acidic residues" evidence="1">
    <location>
        <begin position="1"/>
        <end position="10"/>
    </location>
</feature>
<evidence type="ECO:0000313" key="3">
    <source>
        <dbReference type="Proteomes" id="UP001244011"/>
    </source>
</evidence>
<dbReference type="EMBL" id="MU839020">
    <property type="protein sequence ID" value="KAK1764455.1"/>
    <property type="molecule type" value="Genomic_DNA"/>
</dbReference>
<protein>
    <submittedName>
        <fullName evidence="2">Uncharacterized protein</fullName>
    </submittedName>
</protein>
<comment type="caution">
    <text evidence="2">The sequence shown here is derived from an EMBL/GenBank/DDBJ whole genome shotgun (WGS) entry which is preliminary data.</text>
</comment>
<feature type="compositionally biased region" description="Acidic residues" evidence="1">
    <location>
        <begin position="276"/>
        <end position="285"/>
    </location>
</feature>
<dbReference type="RefSeq" id="XP_060280668.1">
    <property type="nucleotide sequence ID" value="XM_060430164.1"/>
</dbReference>
<feature type="region of interest" description="Disordered" evidence="1">
    <location>
        <begin position="274"/>
        <end position="294"/>
    </location>
</feature>
<feature type="compositionally biased region" description="Polar residues" evidence="1">
    <location>
        <begin position="78"/>
        <end position="103"/>
    </location>
</feature>
<proteinExistence type="predicted"/>
<organism evidence="2 3">
    <name type="scientific">Phialemonium atrogriseum</name>
    <dbReference type="NCBI Taxonomy" id="1093897"/>
    <lineage>
        <taxon>Eukaryota</taxon>
        <taxon>Fungi</taxon>
        <taxon>Dikarya</taxon>
        <taxon>Ascomycota</taxon>
        <taxon>Pezizomycotina</taxon>
        <taxon>Sordariomycetes</taxon>
        <taxon>Sordariomycetidae</taxon>
        <taxon>Cephalothecales</taxon>
        <taxon>Cephalothecaceae</taxon>
        <taxon>Phialemonium</taxon>
    </lineage>
</organism>
<feature type="region of interest" description="Disordered" evidence="1">
    <location>
        <begin position="1"/>
        <end position="103"/>
    </location>
</feature>